<proteinExistence type="inferred from homology"/>
<evidence type="ECO:0000256" key="6">
    <source>
        <dbReference type="SAM" id="MobiDB-lite"/>
    </source>
</evidence>
<evidence type="ECO:0000256" key="2">
    <source>
        <dbReference type="ARBA" id="ARBA00022723"/>
    </source>
</evidence>
<dbReference type="InterPro" id="IPR017972">
    <property type="entry name" value="Cyt_P450_CS"/>
</dbReference>
<dbReference type="GO" id="GO:0006629">
    <property type="term" value="P:lipid metabolic process"/>
    <property type="evidence" value="ECO:0007669"/>
    <property type="project" value="UniProtKB-ARBA"/>
</dbReference>
<dbReference type="InterPro" id="IPR002401">
    <property type="entry name" value="Cyt_P450_E_grp-I"/>
</dbReference>
<feature type="transmembrane region" description="Helical" evidence="7">
    <location>
        <begin position="12"/>
        <end position="30"/>
    </location>
</feature>
<keyword evidence="7" id="KW-0812">Transmembrane</keyword>
<dbReference type="SUPFAM" id="SSF48264">
    <property type="entry name" value="Cytochrome P450"/>
    <property type="match status" value="2"/>
</dbReference>
<dbReference type="Proteomes" id="UP001341281">
    <property type="component" value="Chromosome 04"/>
</dbReference>
<evidence type="ECO:0000256" key="5">
    <source>
        <dbReference type="PIRSR" id="PIRSR602401-1"/>
    </source>
</evidence>
<evidence type="ECO:0000313" key="9">
    <source>
        <dbReference type="Proteomes" id="UP001341281"/>
    </source>
</evidence>
<dbReference type="InterPro" id="IPR001128">
    <property type="entry name" value="Cyt_P450"/>
</dbReference>
<evidence type="ECO:0000256" key="3">
    <source>
        <dbReference type="ARBA" id="ARBA00023002"/>
    </source>
</evidence>
<dbReference type="Pfam" id="PF00067">
    <property type="entry name" value="p450"/>
    <property type="match status" value="2"/>
</dbReference>
<dbReference type="PROSITE" id="PS00086">
    <property type="entry name" value="CYTOCHROME_P450"/>
    <property type="match status" value="2"/>
</dbReference>
<feature type="transmembrane region" description="Helical" evidence="7">
    <location>
        <begin position="303"/>
        <end position="325"/>
    </location>
</feature>
<keyword evidence="2 5" id="KW-0479">Metal-binding</keyword>
<name>A0AAQ3TGG6_PASNO</name>
<dbReference type="GO" id="GO:0020037">
    <property type="term" value="F:heme binding"/>
    <property type="evidence" value="ECO:0007669"/>
    <property type="project" value="InterPro"/>
</dbReference>
<keyword evidence="9" id="KW-1185">Reference proteome</keyword>
<evidence type="ECO:0000256" key="4">
    <source>
        <dbReference type="ARBA" id="ARBA00023004"/>
    </source>
</evidence>
<keyword evidence="7" id="KW-0472">Membrane</keyword>
<keyword evidence="5" id="KW-0349">Heme</keyword>
<dbReference type="Gene3D" id="1.10.630.10">
    <property type="entry name" value="Cytochrome P450"/>
    <property type="match status" value="2"/>
</dbReference>
<keyword evidence="7" id="KW-1133">Transmembrane helix</keyword>
<protein>
    <recommendedName>
        <fullName evidence="10">Cytochrome P450</fullName>
    </recommendedName>
</protein>
<evidence type="ECO:0000313" key="8">
    <source>
        <dbReference type="EMBL" id="WVZ72588.1"/>
    </source>
</evidence>
<evidence type="ECO:0000256" key="7">
    <source>
        <dbReference type="SAM" id="Phobius"/>
    </source>
</evidence>
<feature type="binding site" description="axial binding residue" evidence="5">
    <location>
        <position position="957"/>
    </location>
    <ligand>
        <name>heme</name>
        <dbReference type="ChEBI" id="CHEBI:30413"/>
    </ligand>
    <ligandPart>
        <name>Fe</name>
        <dbReference type="ChEBI" id="CHEBI:18248"/>
    </ligandPart>
</feature>
<dbReference type="PRINTS" id="PR00463">
    <property type="entry name" value="EP450I"/>
</dbReference>
<dbReference type="GO" id="GO:0004497">
    <property type="term" value="F:monooxygenase activity"/>
    <property type="evidence" value="ECO:0007669"/>
    <property type="project" value="InterPro"/>
</dbReference>
<dbReference type="AlphaFoldDB" id="A0AAQ3TGG6"/>
<keyword evidence="3" id="KW-0560">Oxidoreductase</keyword>
<dbReference type="InterPro" id="IPR036396">
    <property type="entry name" value="Cyt_P450_sf"/>
</dbReference>
<gene>
    <name evidence="8" type="ORF">U9M48_021021</name>
</gene>
<sequence>MSSFWCFVQSYPEVFIAVICFAGLSTFRLIRQSKKTSLPLEWPVVRMLPFLMVNRHRIHDKVVDLLREAGCTFMFFGPWLLDMNFLITCDPATVNHCLNTHFEKYPKGREFAEMFDILGDGLLVADSESWEYQRRVATTIFGGRAFRSFVMSTIARKVSTVLLPYLDHMAKQGSKIELEDVFMRLSLDVSYSMVFTSDLDCLSVSSPMPVFGRATKEAEEALLFRHLVPSRLWKLLRWLNIGTEKKLANAKVVINQFIYEEIAKRKAQGSNGSQEDLLSIYMKLTMDPNMSEQQKTQFLRDTAVGLILAGKDLIAVTLTWFFYMICKHPTVEARILEELKGLQSCTWPGDFSVFECDTLRSAIYLQAALLETLRLFPATPFEEKEAHVDDILPNGTKVTKGTRVIFSLYAMGRIEGIWGKDCMEFRPERWVSKSGRLRHEPSYKFMSFNSGPRSCIGKDISLSNMKITAASIIHNFKVELVEGHAVMPQSSVILHTKNGMMLQESGAMEVVSWLLGFLGRYPELMVSLACFLLLFHRLNRRAGLPTNWPAIGALPAITVNAGRVHEWVTEFLRAAGLSYVIKGPWGSPIDVIITADPANVAHVFTTNFSNYPKGEEFAAMFDVLGDGIFNADGESWAFQRRKLHALLSDARFRAAVAAGTARKLRDGLVPLLDGLAASGAAVDLQDVFVRLTFDLTAMFVFGVDPGCLAPDFPYVPFAAAMDTIEEVLFYRHVAPVPWLRLQKFLKIGHNKKMGKARRLLDASIAEFISLRRERAAGEAADADLLTSYLACQDEVGKSGAEFERFLRDTTFNIMVAGRDTTSSALTWFFWLLTKHPDVEAKILDELRAHPPSSGHRTAAELKRLVYLHAALSESLRLYPPVPFEHKAAARPDTLPSGAAVGPSRRVIVSFYSMGRMEAVWGKDCLEFRPERWLTAAGRFRHEPSYKFVAFNVGPRTCLGRDLAYSQMKAVVAAVVPRFRVEVDAGAVVCPKLSIILHMKDGLKRSSPDTQSKGRRRRTLDAAAGVRDGRDGAGYRGPRDAGVRDGRVGGI</sequence>
<evidence type="ECO:0008006" key="10">
    <source>
        <dbReference type="Google" id="ProtNLM"/>
    </source>
</evidence>
<feature type="region of interest" description="Disordered" evidence="6">
    <location>
        <begin position="1003"/>
        <end position="1050"/>
    </location>
</feature>
<dbReference type="GO" id="GO:0005506">
    <property type="term" value="F:iron ion binding"/>
    <property type="evidence" value="ECO:0007669"/>
    <property type="project" value="InterPro"/>
</dbReference>
<comment type="similarity">
    <text evidence="1">Belongs to the cytochrome P450 family.</text>
</comment>
<dbReference type="EMBL" id="CP144748">
    <property type="protein sequence ID" value="WVZ72588.1"/>
    <property type="molecule type" value="Genomic_DNA"/>
</dbReference>
<dbReference type="CDD" id="cd11064">
    <property type="entry name" value="CYP86A"/>
    <property type="match status" value="2"/>
</dbReference>
<comment type="cofactor">
    <cofactor evidence="5">
        <name>heme</name>
        <dbReference type="ChEBI" id="CHEBI:30413"/>
    </cofactor>
</comment>
<keyword evidence="4 5" id="KW-0408">Iron</keyword>
<dbReference type="PANTHER" id="PTHR24296">
    <property type="entry name" value="CYTOCHROME P450"/>
    <property type="match status" value="1"/>
</dbReference>
<organism evidence="8 9">
    <name type="scientific">Paspalum notatum var. saurae</name>
    <dbReference type="NCBI Taxonomy" id="547442"/>
    <lineage>
        <taxon>Eukaryota</taxon>
        <taxon>Viridiplantae</taxon>
        <taxon>Streptophyta</taxon>
        <taxon>Embryophyta</taxon>
        <taxon>Tracheophyta</taxon>
        <taxon>Spermatophyta</taxon>
        <taxon>Magnoliopsida</taxon>
        <taxon>Liliopsida</taxon>
        <taxon>Poales</taxon>
        <taxon>Poaceae</taxon>
        <taxon>PACMAD clade</taxon>
        <taxon>Panicoideae</taxon>
        <taxon>Andropogonodae</taxon>
        <taxon>Paspaleae</taxon>
        <taxon>Paspalinae</taxon>
        <taxon>Paspalum</taxon>
    </lineage>
</organism>
<reference evidence="8 9" key="1">
    <citation type="submission" date="2024-02" db="EMBL/GenBank/DDBJ databases">
        <title>High-quality chromosome-scale genome assembly of Pensacola bahiagrass (Paspalum notatum Flugge var. saurae).</title>
        <authorList>
            <person name="Vega J.M."/>
            <person name="Podio M."/>
            <person name="Orjuela J."/>
            <person name="Siena L.A."/>
            <person name="Pessino S.C."/>
            <person name="Combes M.C."/>
            <person name="Mariac C."/>
            <person name="Albertini E."/>
            <person name="Pupilli F."/>
            <person name="Ortiz J.P.A."/>
            <person name="Leblanc O."/>
        </authorList>
    </citation>
    <scope>NUCLEOTIDE SEQUENCE [LARGE SCALE GENOMIC DNA]</scope>
    <source>
        <strain evidence="8">R1</strain>
        <tissue evidence="8">Leaf</tissue>
    </source>
</reference>
<dbReference type="GO" id="GO:0016705">
    <property type="term" value="F:oxidoreductase activity, acting on paired donors, with incorporation or reduction of molecular oxygen"/>
    <property type="evidence" value="ECO:0007669"/>
    <property type="project" value="InterPro"/>
</dbReference>
<accession>A0AAQ3TGG6</accession>
<feature type="compositionally biased region" description="Basic and acidic residues" evidence="6">
    <location>
        <begin position="1026"/>
        <end position="1050"/>
    </location>
</feature>
<evidence type="ECO:0000256" key="1">
    <source>
        <dbReference type="ARBA" id="ARBA00010617"/>
    </source>
</evidence>
<dbReference type="PRINTS" id="PR00385">
    <property type="entry name" value="P450"/>
</dbReference>